<accession>A0ABQ0CWE0</accession>
<proteinExistence type="predicted"/>
<feature type="compositionally biased region" description="Basic and acidic residues" evidence="3">
    <location>
        <begin position="184"/>
        <end position="196"/>
    </location>
</feature>
<keyword evidence="5" id="KW-1185">Reference proteome</keyword>
<feature type="region of interest" description="Disordered" evidence="3">
    <location>
        <begin position="280"/>
        <end position="303"/>
    </location>
</feature>
<dbReference type="Gene3D" id="2.120.10.80">
    <property type="entry name" value="Kelch-type beta propeller"/>
    <property type="match status" value="2"/>
</dbReference>
<name>A0ABQ0CWE0_9HYPO</name>
<dbReference type="PANTHER" id="PTHR47435:SF4">
    <property type="entry name" value="KELCH REPEAT PROTEIN (AFU_ORTHOLOGUE AFUA_5G12780)"/>
    <property type="match status" value="1"/>
</dbReference>
<dbReference type="PANTHER" id="PTHR47435">
    <property type="entry name" value="KELCH REPEAT PROTEIN (AFU_ORTHOLOGUE AFUA_5G12780)"/>
    <property type="match status" value="1"/>
</dbReference>
<dbReference type="Proteomes" id="UP001562357">
    <property type="component" value="Unassembled WGS sequence"/>
</dbReference>
<dbReference type="Pfam" id="PF01344">
    <property type="entry name" value="Kelch_1"/>
    <property type="match status" value="1"/>
</dbReference>
<feature type="compositionally biased region" description="Low complexity" evidence="3">
    <location>
        <begin position="146"/>
        <end position="157"/>
    </location>
</feature>
<feature type="region of interest" description="Disordered" evidence="3">
    <location>
        <begin position="184"/>
        <end position="208"/>
    </location>
</feature>
<evidence type="ECO:0000313" key="4">
    <source>
        <dbReference type="EMBL" id="GAB0137725.1"/>
    </source>
</evidence>
<sequence>MEPLNQLKRRSTNLFKQAQQNMPTMPNMPNMPTLPKKMNMNMDMNMPSFQKKLPSLLPQFRQKKSHPDDSVQATWERIDIPSLPRSSHSLNVVSGSAYVLGGEADPRLPLPVDNDMHVIRLPFSGAGADYFTVKAKAAALPDEQTTAAAAAAQTPEQSSEELPDQTPQISLDEVPLLQDTLEGKGKETATDDKPELGPELGPDLGDVPSPRVGHATAVIGSRIFLFGGRGGPDSEPLDEAGRVWVYDTRSHTWSHLDPVPAVKGGAIVPHPAPRSYHCATATDRPRDFPRPAPGRPRKPQTWRQWAVGDTSKTGIPQDPVVGYVAEGAVDEESDGYGTFLVHAGCLAGGDRTSDLWAFDVRTHTWTELPAAPGPPRGGSAMCISKSRLYRFGGFDGQAEIGGQLDLLHLEAETFDDGHSKGEVGIHARGGWQAILQEDKTDASSSTEIHAEPRQEWPAPRSGASLQSLTVGGGKELLVLCMGEQGPVAEGREGAGSFLSDVWTFHVPPLGMSAASLTAAVYQAMGRKTGEGKWEKLRTGPRDDESGHGVPIGRGWFASAPMTDVEESGIVIWGGMGSDNKCIGDGWILRLGQ</sequence>
<keyword evidence="1" id="KW-0677">Repeat</keyword>
<dbReference type="InterPro" id="IPR015915">
    <property type="entry name" value="Kelch-typ_b-propeller"/>
</dbReference>
<protein>
    <submittedName>
        <fullName evidence="4">Uncharacterized protein</fullName>
    </submittedName>
</protein>
<feature type="region of interest" description="Disordered" evidence="3">
    <location>
        <begin position="146"/>
        <end position="171"/>
    </location>
</feature>
<evidence type="ECO:0000313" key="5">
    <source>
        <dbReference type="Proteomes" id="UP001562357"/>
    </source>
</evidence>
<dbReference type="SUPFAM" id="SSF117281">
    <property type="entry name" value="Kelch motif"/>
    <property type="match status" value="1"/>
</dbReference>
<gene>
    <name evidence="4" type="primary">g5980</name>
    <name evidence="4" type="ORF">EsDP_00005980</name>
</gene>
<evidence type="ECO:0000256" key="1">
    <source>
        <dbReference type="ARBA" id="ARBA00022737"/>
    </source>
</evidence>
<organism evidence="4 5">
    <name type="scientific">Epichloe bromicola</name>
    <dbReference type="NCBI Taxonomy" id="79588"/>
    <lineage>
        <taxon>Eukaryota</taxon>
        <taxon>Fungi</taxon>
        <taxon>Dikarya</taxon>
        <taxon>Ascomycota</taxon>
        <taxon>Pezizomycotina</taxon>
        <taxon>Sordariomycetes</taxon>
        <taxon>Hypocreomycetidae</taxon>
        <taxon>Hypocreales</taxon>
        <taxon>Clavicipitaceae</taxon>
        <taxon>Epichloe</taxon>
    </lineage>
</organism>
<evidence type="ECO:0000256" key="3">
    <source>
        <dbReference type="SAM" id="MobiDB-lite"/>
    </source>
</evidence>
<evidence type="ECO:0000256" key="2">
    <source>
        <dbReference type="ARBA" id="ARBA00023004"/>
    </source>
</evidence>
<keyword evidence="2" id="KW-0408">Iron</keyword>
<feature type="region of interest" description="Disordered" evidence="3">
    <location>
        <begin position="441"/>
        <end position="463"/>
    </location>
</feature>
<dbReference type="InterPro" id="IPR006652">
    <property type="entry name" value="Kelch_1"/>
</dbReference>
<dbReference type="EMBL" id="BAAFGZ010000310">
    <property type="protein sequence ID" value="GAB0137725.1"/>
    <property type="molecule type" value="Genomic_DNA"/>
</dbReference>
<reference evidence="5" key="1">
    <citation type="submission" date="2024-06" db="EMBL/GenBank/DDBJ databases">
        <title>Draft Genome Sequences of Epichloe bromicola Strains Isolated from Elymus ciliaris.</title>
        <authorList>
            <consortium name="Epichloe bromicola genome sequencing consortium"/>
            <person name="Miura A."/>
            <person name="Imano S."/>
            <person name="Ashida A."/>
            <person name="Sato I."/>
            <person name="Chiba S."/>
            <person name="Tanaka A."/>
            <person name="Camagna M."/>
            <person name="Takemoto D."/>
        </authorList>
    </citation>
    <scope>NUCLEOTIDE SEQUENCE [LARGE SCALE GENOMIC DNA]</scope>
    <source>
        <strain evidence="5">DP</strain>
    </source>
</reference>
<comment type="caution">
    <text evidence="4">The sequence shown here is derived from an EMBL/GenBank/DDBJ whole genome shotgun (WGS) entry which is preliminary data.</text>
</comment>